<gene>
    <name evidence="1" type="ORF">C8R26_13042</name>
</gene>
<evidence type="ECO:0000313" key="1">
    <source>
        <dbReference type="EMBL" id="PTQ71453.1"/>
    </source>
</evidence>
<sequence length="79" mass="8617">MTVIKHGNVLQHILLSRITCLIMTPVDSLLFEAAKEALCHSIIKTIASAAHTTHKAVYFQKPPVLPTGILGGFNRSSQH</sequence>
<organism evidence="1 2">
    <name type="scientific">Nitrosomonas oligotropha</name>
    <dbReference type="NCBI Taxonomy" id="42354"/>
    <lineage>
        <taxon>Bacteria</taxon>
        <taxon>Pseudomonadati</taxon>
        <taxon>Pseudomonadota</taxon>
        <taxon>Betaproteobacteria</taxon>
        <taxon>Nitrosomonadales</taxon>
        <taxon>Nitrosomonadaceae</taxon>
        <taxon>Nitrosomonas</taxon>
    </lineage>
</organism>
<proteinExistence type="predicted"/>
<reference evidence="1 2" key="1">
    <citation type="submission" date="2018-04" db="EMBL/GenBank/DDBJ databases">
        <title>Active sludge and wastewater microbial communities from Klosterneuburg, Austria.</title>
        <authorList>
            <person name="Wagner M."/>
        </authorList>
    </citation>
    <scope>NUCLEOTIDE SEQUENCE [LARGE SCALE GENOMIC DNA]</scope>
    <source>
        <strain evidence="1 2">Nm49</strain>
    </source>
</reference>
<accession>A0A2T5HIQ1</accession>
<name>A0A2T5HIQ1_9PROT</name>
<comment type="caution">
    <text evidence="1">The sequence shown here is derived from an EMBL/GenBank/DDBJ whole genome shotgun (WGS) entry which is preliminary data.</text>
</comment>
<evidence type="ECO:0000313" key="2">
    <source>
        <dbReference type="Proteomes" id="UP000244128"/>
    </source>
</evidence>
<dbReference type="EMBL" id="QAOI01000030">
    <property type="protein sequence ID" value="PTQ71453.1"/>
    <property type="molecule type" value="Genomic_DNA"/>
</dbReference>
<dbReference type="AlphaFoldDB" id="A0A2T5HIQ1"/>
<dbReference type="Proteomes" id="UP000244128">
    <property type="component" value="Unassembled WGS sequence"/>
</dbReference>
<protein>
    <submittedName>
        <fullName evidence="1">Uncharacterized protein</fullName>
    </submittedName>
</protein>